<dbReference type="AlphaFoldDB" id="A0A4R7DA97"/>
<dbReference type="EMBL" id="SNZV01000001">
    <property type="protein sequence ID" value="TDS17312.1"/>
    <property type="molecule type" value="Genomic_DNA"/>
</dbReference>
<keyword evidence="1" id="KW-0472">Membrane</keyword>
<evidence type="ECO:0000313" key="3">
    <source>
        <dbReference type="Proteomes" id="UP000294752"/>
    </source>
</evidence>
<keyword evidence="1" id="KW-1133">Transmembrane helix</keyword>
<protein>
    <submittedName>
        <fullName evidence="2">Uncharacterized protein</fullName>
    </submittedName>
</protein>
<accession>A0A4R7DA97</accession>
<evidence type="ECO:0000313" key="2">
    <source>
        <dbReference type="EMBL" id="TDS17312.1"/>
    </source>
</evidence>
<name>A0A4R7DA97_9SPHI</name>
<gene>
    <name evidence="2" type="ORF">B0I21_101176</name>
</gene>
<comment type="caution">
    <text evidence="2">The sequence shown here is derived from an EMBL/GenBank/DDBJ whole genome shotgun (WGS) entry which is preliminary data.</text>
</comment>
<feature type="transmembrane region" description="Helical" evidence="1">
    <location>
        <begin position="102"/>
        <end position="121"/>
    </location>
</feature>
<dbReference type="OrthoDB" id="1118692at2"/>
<reference evidence="2 3" key="1">
    <citation type="submission" date="2019-03" db="EMBL/GenBank/DDBJ databases">
        <title>Genomic Encyclopedia of Type Strains, Phase III (KMG-III): the genomes of soil and plant-associated and newly described type strains.</title>
        <authorList>
            <person name="Whitman W."/>
        </authorList>
    </citation>
    <scope>NUCLEOTIDE SEQUENCE [LARGE SCALE GENOMIC DNA]</scope>
    <source>
        <strain evidence="2 3">CGMCC 1.12801</strain>
    </source>
</reference>
<proteinExistence type="predicted"/>
<feature type="transmembrane region" description="Helical" evidence="1">
    <location>
        <begin position="69"/>
        <end position="90"/>
    </location>
</feature>
<feature type="transmembrane region" description="Helical" evidence="1">
    <location>
        <begin position="37"/>
        <end position="57"/>
    </location>
</feature>
<dbReference type="Proteomes" id="UP000294752">
    <property type="component" value="Unassembled WGS sequence"/>
</dbReference>
<evidence type="ECO:0000256" key="1">
    <source>
        <dbReference type="SAM" id="Phobius"/>
    </source>
</evidence>
<feature type="transmembrane region" description="Helical" evidence="1">
    <location>
        <begin position="12"/>
        <end position="31"/>
    </location>
</feature>
<keyword evidence="1" id="KW-0812">Transmembrane</keyword>
<organism evidence="2 3">
    <name type="scientific">Sphingobacterium paludis</name>
    <dbReference type="NCBI Taxonomy" id="1476465"/>
    <lineage>
        <taxon>Bacteria</taxon>
        <taxon>Pseudomonadati</taxon>
        <taxon>Bacteroidota</taxon>
        <taxon>Sphingobacteriia</taxon>
        <taxon>Sphingobacteriales</taxon>
        <taxon>Sphingobacteriaceae</taxon>
        <taxon>Sphingobacterium</taxon>
    </lineage>
</organism>
<keyword evidence="3" id="KW-1185">Reference proteome</keyword>
<dbReference type="RefSeq" id="WP_133638453.1">
    <property type="nucleotide sequence ID" value="NZ_SNZV01000001.1"/>
</dbReference>
<sequence>MKTLTPSLRRFAIVAILLTFSFRIALSTLLWSRDYNFVMPIAILFAVLMFIAGRYYGQKDQAYLPIFDIGFRFHLVTFLQFNLVSFAWQLFGNPSVHEPIRILYWTLTYWGLVLACHFYYYRQVKKSTIKDIHRDDLFE</sequence>